<keyword evidence="8" id="KW-0411">Iron-sulfur</keyword>
<dbReference type="InterPro" id="IPR007197">
    <property type="entry name" value="rSAM"/>
</dbReference>
<dbReference type="PROSITE" id="PS51379">
    <property type="entry name" value="4FE4S_FER_2"/>
    <property type="match status" value="2"/>
</dbReference>
<dbReference type="eggNOG" id="COG1180">
    <property type="taxonomic scope" value="Bacteria"/>
</dbReference>
<gene>
    <name evidence="12" type="ORF">DORLON_01813</name>
</gene>
<dbReference type="SFLD" id="SFLDS00029">
    <property type="entry name" value="Radical_SAM"/>
    <property type="match status" value="1"/>
</dbReference>
<dbReference type="PIRSF" id="PIRSF000371">
    <property type="entry name" value="PFL_act_enz"/>
    <property type="match status" value="1"/>
</dbReference>
<proteinExistence type="inferred from homology"/>
<feature type="domain" description="4Fe-4S ferredoxin-type" evidence="10">
    <location>
        <begin position="81"/>
        <end position="109"/>
    </location>
</feature>
<dbReference type="InterPro" id="IPR001989">
    <property type="entry name" value="Radical_activat_CS"/>
</dbReference>
<keyword evidence="6 12" id="KW-0560">Oxidoreductase</keyword>
<dbReference type="InterPro" id="IPR034457">
    <property type="entry name" value="Organic_radical-activating"/>
</dbReference>
<dbReference type="PROSITE" id="PS00198">
    <property type="entry name" value="4FE4S_FER_1"/>
    <property type="match status" value="1"/>
</dbReference>
<dbReference type="EMBL" id="AAXB02000009">
    <property type="protein sequence ID" value="EDM62788.1"/>
    <property type="molecule type" value="Genomic_DNA"/>
</dbReference>
<keyword evidence="4" id="KW-0949">S-adenosyl-L-methionine</keyword>
<dbReference type="SUPFAM" id="SSF54862">
    <property type="entry name" value="4Fe-4S ferredoxins"/>
    <property type="match status" value="1"/>
</dbReference>
<keyword evidence="3" id="KW-0004">4Fe-4S</keyword>
<evidence type="ECO:0000259" key="11">
    <source>
        <dbReference type="PROSITE" id="PS51918"/>
    </source>
</evidence>
<dbReference type="SFLD" id="SFLDG01118">
    <property type="entry name" value="activating_enzymes__group_2"/>
    <property type="match status" value="1"/>
</dbReference>
<dbReference type="InterPro" id="IPR017896">
    <property type="entry name" value="4Fe4S_Fe-S-bd"/>
</dbReference>
<evidence type="ECO:0000256" key="2">
    <source>
        <dbReference type="ARBA" id="ARBA00009777"/>
    </source>
</evidence>
<evidence type="ECO:0000256" key="8">
    <source>
        <dbReference type="ARBA" id="ARBA00023014"/>
    </source>
</evidence>
<evidence type="ECO:0000256" key="3">
    <source>
        <dbReference type="ARBA" id="ARBA00022485"/>
    </source>
</evidence>
<dbReference type="Pfam" id="PF13353">
    <property type="entry name" value="Fer4_12"/>
    <property type="match status" value="1"/>
</dbReference>
<dbReference type="Proteomes" id="UP000004016">
    <property type="component" value="Unassembled WGS sequence"/>
</dbReference>
<comment type="cofactor">
    <cofactor evidence="1">
        <name>[4Fe-4S] cluster</name>
        <dbReference type="ChEBI" id="CHEBI:49883"/>
    </cofactor>
</comment>
<evidence type="ECO:0000256" key="7">
    <source>
        <dbReference type="ARBA" id="ARBA00023004"/>
    </source>
</evidence>
<feature type="domain" description="Radical SAM core" evidence="11">
    <location>
        <begin position="17"/>
        <end position="303"/>
    </location>
</feature>
<dbReference type="InterPro" id="IPR050014">
    <property type="entry name" value="T4HPD_activ_SAM"/>
</dbReference>
<dbReference type="GO" id="GO:0046872">
    <property type="term" value="F:metal ion binding"/>
    <property type="evidence" value="ECO:0007669"/>
    <property type="project" value="UniProtKB-KW"/>
</dbReference>
<comment type="caution">
    <text evidence="12">The sequence shown here is derived from an EMBL/GenBank/DDBJ whole genome shotgun (WGS) entry which is preliminary data.</text>
</comment>
<evidence type="ECO:0000256" key="6">
    <source>
        <dbReference type="ARBA" id="ARBA00023002"/>
    </source>
</evidence>
<dbReference type="InterPro" id="IPR013785">
    <property type="entry name" value="Aldolase_TIM"/>
</dbReference>
<dbReference type="InterPro" id="IPR040074">
    <property type="entry name" value="BssD/PflA/YjjW"/>
</dbReference>
<dbReference type="NCBIfam" id="NF043069">
    <property type="entry name" value="T4HPD_activ_SAM"/>
    <property type="match status" value="1"/>
</dbReference>
<dbReference type="PROSITE" id="PS01087">
    <property type="entry name" value="RADICAL_ACTIVATING"/>
    <property type="match status" value="1"/>
</dbReference>
<comment type="similarity">
    <text evidence="2">Belongs to the organic radical-activating enzymes family.</text>
</comment>
<organism evidence="12 13">
    <name type="scientific">Dorea longicatena DSM 13814</name>
    <dbReference type="NCBI Taxonomy" id="411462"/>
    <lineage>
        <taxon>Bacteria</taxon>
        <taxon>Bacillati</taxon>
        <taxon>Bacillota</taxon>
        <taxon>Clostridia</taxon>
        <taxon>Lachnospirales</taxon>
        <taxon>Lachnospiraceae</taxon>
        <taxon>Dorea</taxon>
    </lineage>
</organism>
<comment type="catalytic activity">
    <reaction evidence="9">
        <text>glycyl-[protein] + reduced [flavodoxin] + S-adenosyl-L-methionine = glycin-2-yl radical-[protein] + semiquinone [flavodoxin] + 5'-deoxyadenosine + L-methionine + H(+)</text>
        <dbReference type="Rhea" id="RHEA:61976"/>
        <dbReference type="Rhea" id="RHEA-COMP:10622"/>
        <dbReference type="Rhea" id="RHEA-COMP:14480"/>
        <dbReference type="Rhea" id="RHEA-COMP:15993"/>
        <dbReference type="Rhea" id="RHEA-COMP:15994"/>
        <dbReference type="ChEBI" id="CHEBI:15378"/>
        <dbReference type="ChEBI" id="CHEBI:17319"/>
        <dbReference type="ChEBI" id="CHEBI:29947"/>
        <dbReference type="ChEBI" id="CHEBI:32722"/>
        <dbReference type="ChEBI" id="CHEBI:57618"/>
        <dbReference type="ChEBI" id="CHEBI:57844"/>
        <dbReference type="ChEBI" id="CHEBI:59789"/>
        <dbReference type="ChEBI" id="CHEBI:140311"/>
    </reaction>
</comment>
<feature type="domain" description="4Fe-4S ferredoxin-type" evidence="10">
    <location>
        <begin position="51"/>
        <end position="80"/>
    </location>
</feature>
<evidence type="ECO:0000313" key="13">
    <source>
        <dbReference type="Proteomes" id="UP000004016"/>
    </source>
</evidence>
<dbReference type="Gene3D" id="3.30.70.20">
    <property type="match status" value="1"/>
</dbReference>
<dbReference type="HOGENOM" id="CLU_058969_0_0_9"/>
<dbReference type="PANTHER" id="PTHR30352:SF4">
    <property type="entry name" value="PYRUVATE FORMATE-LYASE 2-ACTIVATING ENZYME"/>
    <property type="match status" value="1"/>
</dbReference>
<dbReference type="InterPro" id="IPR012839">
    <property type="entry name" value="Organic_radical_activase"/>
</dbReference>
<dbReference type="SUPFAM" id="SSF102114">
    <property type="entry name" value="Radical SAM enzymes"/>
    <property type="match status" value="1"/>
</dbReference>
<dbReference type="AlphaFoldDB" id="A6BHN7"/>
<dbReference type="InterPro" id="IPR017900">
    <property type="entry name" value="4Fe4S_Fe_S_CS"/>
</dbReference>
<evidence type="ECO:0000313" key="12">
    <source>
        <dbReference type="EMBL" id="EDM62788.1"/>
    </source>
</evidence>
<evidence type="ECO:0000256" key="9">
    <source>
        <dbReference type="ARBA" id="ARBA00047365"/>
    </source>
</evidence>
<dbReference type="PROSITE" id="PS51918">
    <property type="entry name" value="RADICAL_SAM"/>
    <property type="match status" value="1"/>
</dbReference>
<dbReference type="Gene3D" id="3.20.20.70">
    <property type="entry name" value="Aldolase class I"/>
    <property type="match status" value="1"/>
</dbReference>
<dbReference type="EC" id="1.97.1.-" evidence="12"/>
<keyword evidence="5" id="KW-0479">Metal-binding</keyword>
<dbReference type="GO" id="GO:0051539">
    <property type="term" value="F:4 iron, 4 sulfur cluster binding"/>
    <property type="evidence" value="ECO:0007669"/>
    <property type="project" value="UniProtKB-KW"/>
</dbReference>
<dbReference type="PANTHER" id="PTHR30352">
    <property type="entry name" value="PYRUVATE FORMATE-LYASE-ACTIVATING ENZYME"/>
    <property type="match status" value="1"/>
</dbReference>
<sequence length="309" mass="35040">MRRKENIMDLITNIQKYSIHDGDGIRTTVFFKGCPLKCVWCHNPETQRFEQEIQYDREKCTGCGACAQVCPNHAITMEEGRPKLDKKLCTLCGKCENFCTQGIREIVGQKYPVKALVKELMKDLMFYEQSGGGVTLSGGEVMAMSTDYILEIAKALKKEEVSLTIDTCGYVPYEKFEAILPYVNTFLYDVKVMDPELHKQYIGVDNKLILDNLVKLSDAGARIYIRIPTVKEVNGNEENMNETIRFLKEHDIHPAQVNLLPYHNTGSSKYPKLDMEYKGNDLSAPTKEEMEGFVKLFQDAGFSNTKIGG</sequence>
<dbReference type="SFLD" id="SFLDG01066">
    <property type="entry name" value="organic_radical-activating_enz"/>
    <property type="match status" value="1"/>
</dbReference>
<protein>
    <submittedName>
        <fullName evidence="12">Glycyl-radical enzyme activating protein family protein</fullName>
        <ecNumber evidence="12">1.97.1.-</ecNumber>
    </submittedName>
</protein>
<keyword evidence="7" id="KW-0408">Iron</keyword>
<accession>A6BHN7</accession>
<evidence type="ECO:0000256" key="4">
    <source>
        <dbReference type="ARBA" id="ARBA00022691"/>
    </source>
</evidence>
<reference evidence="12 13" key="1">
    <citation type="submission" date="2007-03" db="EMBL/GenBank/DDBJ databases">
        <authorList>
            <person name="Fulton L."/>
            <person name="Clifton S."/>
            <person name="Fulton B."/>
            <person name="Xu J."/>
            <person name="Minx P."/>
            <person name="Pepin K.H."/>
            <person name="Johnson M."/>
            <person name="Thiruvilangam P."/>
            <person name="Bhonagiri V."/>
            <person name="Nash W.E."/>
            <person name="Mardis E.R."/>
            <person name="Wilson R.K."/>
        </authorList>
    </citation>
    <scope>NUCLEOTIDE SEQUENCE [LARGE SCALE GENOMIC DNA]</scope>
    <source>
        <strain evidence="12 13">DSM 13814</strain>
    </source>
</reference>
<evidence type="ECO:0000259" key="10">
    <source>
        <dbReference type="PROSITE" id="PS51379"/>
    </source>
</evidence>
<evidence type="ECO:0000256" key="1">
    <source>
        <dbReference type="ARBA" id="ARBA00001966"/>
    </source>
</evidence>
<reference evidence="12 13" key="2">
    <citation type="submission" date="2007-04" db="EMBL/GenBank/DDBJ databases">
        <title>Draft genome sequence of Dorea longicatena (DSM 13814).</title>
        <authorList>
            <person name="Sudarsanam P."/>
            <person name="Ley R."/>
            <person name="Guruge J."/>
            <person name="Turnbaugh P.J."/>
            <person name="Mahowald M."/>
            <person name="Liep D."/>
            <person name="Gordon J."/>
        </authorList>
    </citation>
    <scope>NUCLEOTIDE SEQUENCE [LARGE SCALE GENOMIC DNA]</scope>
    <source>
        <strain evidence="12 13">DSM 13814</strain>
    </source>
</reference>
<evidence type="ECO:0000256" key="5">
    <source>
        <dbReference type="ARBA" id="ARBA00022723"/>
    </source>
</evidence>
<dbReference type="GO" id="GO:0043364">
    <property type="term" value="F:glycyl-radical enzyme activating activity"/>
    <property type="evidence" value="ECO:0007669"/>
    <property type="project" value="InterPro"/>
</dbReference>
<dbReference type="InterPro" id="IPR058240">
    <property type="entry name" value="rSAM_sf"/>
</dbReference>
<dbReference type="NCBIfam" id="TIGR02494">
    <property type="entry name" value="PFLE_PFLC"/>
    <property type="match status" value="1"/>
</dbReference>
<name>A6BHN7_9FIRM</name>